<evidence type="ECO:0000313" key="7">
    <source>
        <dbReference type="Proteomes" id="UP000245051"/>
    </source>
</evidence>
<evidence type="ECO:0000313" key="5">
    <source>
        <dbReference type="EMBL" id="AWK12072.1"/>
    </source>
</evidence>
<evidence type="ECO:0000313" key="8">
    <source>
        <dbReference type="Proteomes" id="UP000265354"/>
    </source>
</evidence>
<comment type="subcellular location">
    <subcellularLocation>
        <location evidence="1">Cell envelope</location>
    </subcellularLocation>
</comment>
<dbReference type="GO" id="GO:0030246">
    <property type="term" value="F:carbohydrate binding"/>
    <property type="evidence" value="ECO:0007669"/>
    <property type="project" value="UniProtKB-ARBA"/>
</dbReference>
<keyword evidence="7" id="KW-1185">Reference proteome</keyword>
<dbReference type="InterPro" id="IPR028082">
    <property type="entry name" value="Peripla_BP_I"/>
</dbReference>
<reference evidence="5 7" key="1">
    <citation type="submission" date="2018-05" db="EMBL/GenBank/DDBJ databases">
        <title>Complete genome sequence of the Type Strain of Streptomyces spongiicola HNM0071, the producer of staurosporine.</title>
        <authorList>
            <person name="Zhou S."/>
            <person name="Huang X."/>
        </authorList>
    </citation>
    <scope>NUCLEOTIDE SEQUENCE [LARGE SCALE GENOMIC DNA]</scope>
    <source>
        <strain evidence="5 7">HNM0071</strain>
    </source>
</reference>
<dbReference type="PANTHER" id="PTHR46847">
    <property type="entry name" value="D-ALLOSE-BINDING PERIPLASMIC PROTEIN-RELATED"/>
    <property type="match status" value="1"/>
</dbReference>
<evidence type="ECO:0000256" key="3">
    <source>
        <dbReference type="ARBA" id="ARBA00022729"/>
    </source>
</evidence>
<accession>A0A2S1Z6Y1</accession>
<dbReference type="AlphaFoldDB" id="A0A2S1Z6Y1"/>
<dbReference type="OrthoDB" id="9808136at2"/>
<dbReference type="CDD" id="cd06320">
    <property type="entry name" value="PBP1_allose_binding"/>
    <property type="match status" value="1"/>
</dbReference>
<dbReference type="InterPro" id="IPR025997">
    <property type="entry name" value="SBP_2_dom"/>
</dbReference>
<name>A0A2S1Z6Y1_9ACTN</name>
<dbReference type="Proteomes" id="UP000245051">
    <property type="component" value="Chromosome"/>
</dbReference>
<dbReference type="KEGG" id="sspo:DDQ41_27670"/>
<evidence type="ECO:0000313" key="6">
    <source>
        <dbReference type="EMBL" id="GBQ02647.1"/>
    </source>
</evidence>
<dbReference type="EMBL" id="CP029254">
    <property type="protein sequence ID" value="AWK12072.1"/>
    <property type="molecule type" value="Genomic_DNA"/>
</dbReference>
<reference evidence="6 8" key="2">
    <citation type="submission" date="2018-07" db="EMBL/GenBank/DDBJ databases">
        <title>Whole Genome Shotgun Sequence of Streptomyces spongiicola strain 531S.</title>
        <authorList>
            <person name="Dohra H."/>
            <person name="Kodani S."/>
        </authorList>
    </citation>
    <scope>NUCLEOTIDE SEQUENCE [LARGE SCALE GENOMIC DNA]</scope>
    <source>
        <strain evidence="6 8">531S</strain>
    </source>
</reference>
<comment type="similarity">
    <text evidence="2">Belongs to the bacterial solute-binding protein 2 family.</text>
</comment>
<evidence type="ECO:0000256" key="1">
    <source>
        <dbReference type="ARBA" id="ARBA00004196"/>
    </source>
</evidence>
<sequence>MNTNVTARSGATANRSARRVRSATAVVAATTMLLVVAGCGRGGDSSGSESTTDEAKIAIVTRNFTNPYWAALRDGAIAEGKKQGVKVEVQAGASETDSTGENAKISTLAGQDYNCFGVVPVNATNVITPLVPVAQKKIPILNLDTQIDAKASEQAGVSYASFIGSDNLAAGEQAGEALLKLMGGKGEVALLQGIAGEQNGINRQKGFSEKVAGKLDIVATQPADYDQAKAQTVTEAILKAHPKITGIFAANDTMGLGAAQAVRNAGLTGKVSIISVDGITAALEAVKAGTLSGTISQYPYAEGQLAVQACIDLVAEKKVPTRIVAPIALIDSSNVDKAISSFPQPFVPFDNPLASAGK</sequence>
<dbReference type="Pfam" id="PF13407">
    <property type="entry name" value="Peripla_BP_4"/>
    <property type="match status" value="1"/>
</dbReference>
<dbReference type="PANTHER" id="PTHR46847:SF1">
    <property type="entry name" value="D-ALLOSE-BINDING PERIPLASMIC PROTEIN-RELATED"/>
    <property type="match status" value="1"/>
</dbReference>
<dbReference type="GO" id="GO:0030313">
    <property type="term" value="C:cell envelope"/>
    <property type="evidence" value="ECO:0007669"/>
    <property type="project" value="UniProtKB-SubCell"/>
</dbReference>
<protein>
    <submittedName>
        <fullName evidence="6">D-ribose-binding protein</fullName>
    </submittedName>
</protein>
<evidence type="ECO:0000259" key="4">
    <source>
        <dbReference type="Pfam" id="PF13407"/>
    </source>
</evidence>
<dbReference type="EMBL" id="BGZL01000012">
    <property type="protein sequence ID" value="GBQ02647.1"/>
    <property type="molecule type" value="Genomic_DNA"/>
</dbReference>
<dbReference type="Gene3D" id="3.40.50.2300">
    <property type="match status" value="2"/>
</dbReference>
<feature type="domain" description="Periplasmic binding protein" evidence="4">
    <location>
        <begin position="57"/>
        <end position="317"/>
    </location>
</feature>
<dbReference type="Proteomes" id="UP000265354">
    <property type="component" value="Unassembled WGS sequence"/>
</dbReference>
<dbReference type="RefSeq" id="WP_109296906.1">
    <property type="nucleotide sequence ID" value="NZ_BGZL01000012.1"/>
</dbReference>
<dbReference type="SUPFAM" id="SSF53822">
    <property type="entry name" value="Periplasmic binding protein-like I"/>
    <property type="match status" value="1"/>
</dbReference>
<keyword evidence="3" id="KW-0732">Signal</keyword>
<proteinExistence type="inferred from homology"/>
<evidence type="ECO:0000256" key="2">
    <source>
        <dbReference type="ARBA" id="ARBA00007639"/>
    </source>
</evidence>
<organism evidence="6 8">
    <name type="scientific">Streptomyces spongiicola</name>
    <dbReference type="NCBI Taxonomy" id="1690221"/>
    <lineage>
        <taxon>Bacteria</taxon>
        <taxon>Bacillati</taxon>
        <taxon>Actinomycetota</taxon>
        <taxon>Actinomycetes</taxon>
        <taxon>Kitasatosporales</taxon>
        <taxon>Streptomycetaceae</taxon>
        <taxon>Streptomyces</taxon>
    </lineage>
</organism>
<gene>
    <name evidence="5" type="ORF">DDQ41_27670</name>
    <name evidence="6" type="ORF">SSP531S_41070</name>
</gene>